<reference evidence="1" key="1">
    <citation type="submission" date="2023-03" db="EMBL/GenBank/DDBJ databases">
        <title>Massive genome expansion in bonnet fungi (Mycena s.s.) driven by repeated elements and novel gene families across ecological guilds.</title>
        <authorList>
            <consortium name="Lawrence Berkeley National Laboratory"/>
            <person name="Harder C.B."/>
            <person name="Miyauchi S."/>
            <person name="Viragh M."/>
            <person name="Kuo A."/>
            <person name="Thoen E."/>
            <person name="Andreopoulos B."/>
            <person name="Lu D."/>
            <person name="Skrede I."/>
            <person name="Drula E."/>
            <person name="Henrissat B."/>
            <person name="Morin E."/>
            <person name="Kohler A."/>
            <person name="Barry K."/>
            <person name="LaButti K."/>
            <person name="Morin E."/>
            <person name="Salamov A."/>
            <person name="Lipzen A."/>
            <person name="Mereny Z."/>
            <person name="Hegedus B."/>
            <person name="Baldrian P."/>
            <person name="Stursova M."/>
            <person name="Weitz H."/>
            <person name="Taylor A."/>
            <person name="Grigoriev I.V."/>
            <person name="Nagy L.G."/>
            <person name="Martin F."/>
            <person name="Kauserud H."/>
        </authorList>
    </citation>
    <scope>NUCLEOTIDE SEQUENCE</scope>
    <source>
        <strain evidence="1">CBHHK182m</strain>
    </source>
</reference>
<dbReference type="GO" id="GO:0005759">
    <property type="term" value="C:mitochondrial matrix"/>
    <property type="evidence" value="ECO:0007669"/>
    <property type="project" value="InterPro"/>
</dbReference>
<proteinExistence type="predicted"/>
<dbReference type="AlphaFoldDB" id="A0AAD7NKS2"/>
<dbReference type="Gene3D" id="3.10.280.10">
    <property type="entry name" value="Mitochondrial glycoprotein"/>
    <property type="match status" value="1"/>
</dbReference>
<organism evidence="1 2">
    <name type="scientific">Mycena metata</name>
    <dbReference type="NCBI Taxonomy" id="1033252"/>
    <lineage>
        <taxon>Eukaryota</taxon>
        <taxon>Fungi</taxon>
        <taxon>Dikarya</taxon>
        <taxon>Basidiomycota</taxon>
        <taxon>Agaricomycotina</taxon>
        <taxon>Agaricomycetes</taxon>
        <taxon>Agaricomycetidae</taxon>
        <taxon>Agaricales</taxon>
        <taxon>Marasmiineae</taxon>
        <taxon>Mycenaceae</taxon>
        <taxon>Mycena</taxon>
    </lineage>
</organism>
<evidence type="ECO:0000313" key="2">
    <source>
        <dbReference type="Proteomes" id="UP001215598"/>
    </source>
</evidence>
<comment type="caution">
    <text evidence="1">The sequence shown here is derived from an EMBL/GenBank/DDBJ whole genome shotgun (WGS) entry which is preliminary data.</text>
</comment>
<dbReference type="SUPFAM" id="SSF54529">
    <property type="entry name" value="Mitochondrial glycoprotein MAM33-like"/>
    <property type="match status" value="1"/>
</dbReference>
<dbReference type="GO" id="GO:0042256">
    <property type="term" value="P:cytosolic ribosome assembly"/>
    <property type="evidence" value="ECO:0007669"/>
    <property type="project" value="TreeGrafter"/>
</dbReference>
<keyword evidence="2" id="KW-1185">Reference proteome</keyword>
<sequence length="259" mass="29330">MSALRTVRQLTAASARLTLPKNLARGLPLSALRPTVTRTFTASARSLKAADSPASRQLAQKLREELNYEEETTSDEIPQFLADFKESGVWKIEDTPANDEVFITRTFGEEKIRIMFSIADLHNIDPEEDEPSEDANAQVEEPSPEFRVLLSITKPNHPGALNAYLYCTEDEIHPVTLGFYKSARVAQELTIEADFLRRTVYTGPPIEMLDLGLQEDFGSFLRERNIDGELAAFVPLYAKWKEQREYMEWLRGIESFVAA</sequence>
<protein>
    <submittedName>
        <fullName evidence="1">Regulatory protein suaprga1</fullName>
    </submittedName>
</protein>
<dbReference type="PANTHER" id="PTHR10826:SF1">
    <property type="entry name" value="COMPLEMENT COMPONENT 1 Q SUBCOMPONENT-BINDING PROTEIN, MITOCHONDRIAL"/>
    <property type="match status" value="1"/>
</dbReference>
<dbReference type="InterPro" id="IPR036561">
    <property type="entry name" value="MAM33_sf"/>
</dbReference>
<dbReference type="Proteomes" id="UP001215598">
    <property type="component" value="Unassembled WGS sequence"/>
</dbReference>
<name>A0AAD7NKS2_9AGAR</name>
<dbReference type="Pfam" id="PF02330">
    <property type="entry name" value="MAM33"/>
    <property type="match status" value="1"/>
</dbReference>
<dbReference type="InterPro" id="IPR003428">
    <property type="entry name" value="MAM33"/>
</dbReference>
<evidence type="ECO:0000313" key="1">
    <source>
        <dbReference type="EMBL" id="KAJ7765268.1"/>
    </source>
</evidence>
<gene>
    <name evidence="1" type="ORF">B0H16DRAFT_1454432</name>
</gene>
<accession>A0AAD7NKS2</accession>
<dbReference type="PANTHER" id="PTHR10826">
    <property type="entry name" value="COMPLEMENT COMPONENT 1"/>
    <property type="match status" value="1"/>
</dbReference>
<dbReference type="EMBL" id="JARKIB010000026">
    <property type="protein sequence ID" value="KAJ7765268.1"/>
    <property type="molecule type" value="Genomic_DNA"/>
</dbReference>